<organism evidence="3">
    <name type="scientific">marine sediment metagenome</name>
    <dbReference type="NCBI Taxonomy" id="412755"/>
    <lineage>
        <taxon>unclassified sequences</taxon>
        <taxon>metagenomes</taxon>
        <taxon>ecological metagenomes</taxon>
    </lineage>
</organism>
<evidence type="ECO:0000313" key="3">
    <source>
        <dbReference type="EMBL" id="GAF83264.1"/>
    </source>
</evidence>
<sequence length="141" mass="15684">MGKPLRVLIVEDSEDDALLVIREVERGGYETTFERVETAEAMTAALEKQAWDIIITDYKMPHFSAPEALDLFKETGLDLPFIVVSGTIGEETAVATMKAGAHDYLMKGNLTRLVPAIERELHEAEVRKGRKLAQEALQIAE</sequence>
<feature type="non-terminal residue" evidence="3">
    <location>
        <position position="141"/>
    </location>
</feature>
<dbReference type="PANTHER" id="PTHR44591:SF3">
    <property type="entry name" value="RESPONSE REGULATORY DOMAIN-CONTAINING PROTEIN"/>
    <property type="match status" value="1"/>
</dbReference>
<dbReference type="InterPro" id="IPR011006">
    <property type="entry name" value="CheY-like_superfamily"/>
</dbReference>
<feature type="domain" description="Response regulatory" evidence="2">
    <location>
        <begin position="6"/>
        <end position="122"/>
    </location>
</feature>
<dbReference type="SMART" id="SM00448">
    <property type="entry name" value="REC"/>
    <property type="match status" value="1"/>
</dbReference>
<proteinExistence type="predicted"/>
<dbReference type="GO" id="GO:0000160">
    <property type="term" value="P:phosphorelay signal transduction system"/>
    <property type="evidence" value="ECO:0007669"/>
    <property type="project" value="InterPro"/>
</dbReference>
<dbReference type="EMBL" id="BARS01003471">
    <property type="protein sequence ID" value="GAF83264.1"/>
    <property type="molecule type" value="Genomic_DNA"/>
</dbReference>
<reference evidence="3" key="1">
    <citation type="journal article" date="2014" name="Front. Microbiol.">
        <title>High frequency of phylogenetically diverse reductive dehalogenase-homologous genes in deep subseafloor sedimentary metagenomes.</title>
        <authorList>
            <person name="Kawai M."/>
            <person name="Futagami T."/>
            <person name="Toyoda A."/>
            <person name="Takaki Y."/>
            <person name="Nishi S."/>
            <person name="Hori S."/>
            <person name="Arai W."/>
            <person name="Tsubouchi T."/>
            <person name="Morono Y."/>
            <person name="Uchiyama I."/>
            <person name="Ito T."/>
            <person name="Fujiyama A."/>
            <person name="Inagaki F."/>
            <person name="Takami H."/>
        </authorList>
    </citation>
    <scope>NUCLEOTIDE SEQUENCE</scope>
    <source>
        <strain evidence="3">Expedition CK06-06</strain>
    </source>
</reference>
<keyword evidence="1" id="KW-0597">Phosphoprotein</keyword>
<evidence type="ECO:0000259" key="2">
    <source>
        <dbReference type="PROSITE" id="PS50110"/>
    </source>
</evidence>
<protein>
    <recommendedName>
        <fullName evidence="2">Response regulatory domain-containing protein</fullName>
    </recommendedName>
</protein>
<dbReference type="CDD" id="cd00156">
    <property type="entry name" value="REC"/>
    <property type="match status" value="1"/>
</dbReference>
<gene>
    <name evidence="3" type="ORF">S01H1_06732</name>
</gene>
<evidence type="ECO:0000256" key="1">
    <source>
        <dbReference type="ARBA" id="ARBA00022553"/>
    </source>
</evidence>
<dbReference type="Pfam" id="PF00072">
    <property type="entry name" value="Response_reg"/>
    <property type="match status" value="1"/>
</dbReference>
<dbReference type="Gene3D" id="3.40.50.2300">
    <property type="match status" value="1"/>
</dbReference>
<dbReference type="InterPro" id="IPR001789">
    <property type="entry name" value="Sig_transdc_resp-reg_receiver"/>
</dbReference>
<dbReference type="InterPro" id="IPR050595">
    <property type="entry name" value="Bact_response_regulator"/>
</dbReference>
<accession>X0SQA2</accession>
<dbReference type="PROSITE" id="PS50110">
    <property type="entry name" value="RESPONSE_REGULATORY"/>
    <property type="match status" value="1"/>
</dbReference>
<dbReference type="SUPFAM" id="SSF52172">
    <property type="entry name" value="CheY-like"/>
    <property type="match status" value="1"/>
</dbReference>
<comment type="caution">
    <text evidence="3">The sequence shown here is derived from an EMBL/GenBank/DDBJ whole genome shotgun (WGS) entry which is preliminary data.</text>
</comment>
<dbReference type="AlphaFoldDB" id="X0SQA2"/>
<name>X0SQA2_9ZZZZ</name>
<dbReference type="PANTHER" id="PTHR44591">
    <property type="entry name" value="STRESS RESPONSE REGULATOR PROTEIN 1"/>
    <property type="match status" value="1"/>
</dbReference>